<keyword evidence="7" id="KW-0472">Membrane</keyword>
<sequence>MSSKSKIQSDHVPRIKLVIVGDGACGKTSVLHVFKYGTFSRAHIPTVFDNYVHTVQVDGKTVELALWDTAGQEEYDRIRIHSYPGANVVLISFAIDTKDSLENVTSEWIEEVNKECPGVPIILVGLKKDLRPQDARRNDNTFVHPREAEIVASNIGARSYIECSALTGEGVQKVFDIAVRAGLIQKQKDDTGCCIIL</sequence>
<dbReference type="SMART" id="SM00173">
    <property type="entry name" value="RAS"/>
    <property type="match status" value="1"/>
</dbReference>
<evidence type="ECO:0000256" key="4">
    <source>
        <dbReference type="ARBA" id="ARBA00022481"/>
    </source>
</evidence>
<dbReference type="InterPro" id="IPR003578">
    <property type="entry name" value="Small_GTPase_Rho"/>
</dbReference>
<keyword evidence="4" id="KW-0488">Methylation</keyword>
<dbReference type="InterPro" id="IPR005225">
    <property type="entry name" value="Small_GTP-bd"/>
</dbReference>
<gene>
    <name evidence="10" type="ORF">K450DRAFT_262679</name>
</gene>
<keyword evidence="11" id="KW-1185">Reference proteome</keyword>
<name>A0AAD5E1G5_UMBRA</name>
<dbReference type="Pfam" id="PF00071">
    <property type="entry name" value="Ras"/>
    <property type="match status" value="1"/>
</dbReference>
<comment type="subcellular location">
    <subcellularLocation>
        <location evidence="1">Cell membrane</location>
        <topology evidence="1">Lipid-anchor</topology>
        <orientation evidence="1">Cytoplasmic side</orientation>
    </subcellularLocation>
</comment>
<dbReference type="SUPFAM" id="SSF52540">
    <property type="entry name" value="P-loop containing nucleoside triphosphate hydrolases"/>
    <property type="match status" value="1"/>
</dbReference>
<dbReference type="GO" id="GO:0003924">
    <property type="term" value="F:GTPase activity"/>
    <property type="evidence" value="ECO:0007669"/>
    <property type="project" value="InterPro"/>
</dbReference>
<evidence type="ECO:0000256" key="3">
    <source>
        <dbReference type="ARBA" id="ARBA00022475"/>
    </source>
</evidence>
<dbReference type="InterPro" id="IPR001806">
    <property type="entry name" value="Small_GTPase"/>
</dbReference>
<protein>
    <submittedName>
        <fullName evidence="10">Uncharacterized protein</fullName>
    </submittedName>
</protein>
<keyword evidence="6" id="KW-0342">GTP-binding</keyword>
<dbReference type="GO" id="GO:0007264">
    <property type="term" value="P:small GTPase-mediated signal transduction"/>
    <property type="evidence" value="ECO:0007669"/>
    <property type="project" value="InterPro"/>
</dbReference>
<evidence type="ECO:0000256" key="2">
    <source>
        <dbReference type="ARBA" id="ARBA00010142"/>
    </source>
</evidence>
<comment type="similarity">
    <text evidence="2">Belongs to the small GTPase superfamily. Rho family.</text>
</comment>
<dbReference type="PRINTS" id="PR00449">
    <property type="entry name" value="RASTRNSFRMNG"/>
</dbReference>
<dbReference type="NCBIfam" id="TIGR00231">
    <property type="entry name" value="small_GTP"/>
    <property type="match status" value="1"/>
</dbReference>
<keyword evidence="5" id="KW-0547">Nucleotide-binding</keyword>
<keyword evidence="8" id="KW-0449">Lipoprotein</keyword>
<evidence type="ECO:0000256" key="9">
    <source>
        <dbReference type="ARBA" id="ARBA00023289"/>
    </source>
</evidence>
<evidence type="ECO:0000256" key="6">
    <source>
        <dbReference type="ARBA" id="ARBA00023134"/>
    </source>
</evidence>
<keyword evidence="3" id="KW-1003">Cell membrane</keyword>
<dbReference type="GO" id="GO:0005525">
    <property type="term" value="F:GTP binding"/>
    <property type="evidence" value="ECO:0007669"/>
    <property type="project" value="UniProtKB-KW"/>
</dbReference>
<dbReference type="SMART" id="SM00174">
    <property type="entry name" value="RHO"/>
    <property type="match status" value="1"/>
</dbReference>
<evidence type="ECO:0000313" key="11">
    <source>
        <dbReference type="Proteomes" id="UP001206595"/>
    </source>
</evidence>
<evidence type="ECO:0000256" key="7">
    <source>
        <dbReference type="ARBA" id="ARBA00023136"/>
    </source>
</evidence>
<dbReference type="Proteomes" id="UP001206595">
    <property type="component" value="Unassembled WGS sequence"/>
</dbReference>
<proteinExistence type="inferred from homology"/>
<comment type="caution">
    <text evidence="10">The sequence shown here is derived from an EMBL/GenBank/DDBJ whole genome shotgun (WGS) entry which is preliminary data.</text>
</comment>
<dbReference type="AlphaFoldDB" id="A0AAD5E1G5"/>
<organism evidence="10 11">
    <name type="scientific">Umbelopsis ramanniana AG</name>
    <dbReference type="NCBI Taxonomy" id="1314678"/>
    <lineage>
        <taxon>Eukaryota</taxon>
        <taxon>Fungi</taxon>
        <taxon>Fungi incertae sedis</taxon>
        <taxon>Mucoromycota</taxon>
        <taxon>Mucoromycotina</taxon>
        <taxon>Umbelopsidomycetes</taxon>
        <taxon>Umbelopsidales</taxon>
        <taxon>Umbelopsidaceae</taxon>
        <taxon>Umbelopsis</taxon>
    </lineage>
</organism>
<evidence type="ECO:0000256" key="8">
    <source>
        <dbReference type="ARBA" id="ARBA00023288"/>
    </source>
</evidence>
<reference evidence="10" key="1">
    <citation type="submission" date="2021-06" db="EMBL/GenBank/DDBJ databases">
        <authorList>
            <consortium name="DOE Joint Genome Institute"/>
            <person name="Mondo S.J."/>
            <person name="Amses K.R."/>
            <person name="Simmons D.R."/>
            <person name="Longcore J.E."/>
            <person name="Seto K."/>
            <person name="Alves G.H."/>
            <person name="Bonds A.E."/>
            <person name="Quandt C.A."/>
            <person name="Davis W.J."/>
            <person name="Chang Y."/>
            <person name="Letcher P.M."/>
            <person name="Powell M.J."/>
            <person name="Kuo A."/>
            <person name="Labutti K."/>
            <person name="Pangilinan J."/>
            <person name="Andreopoulos W."/>
            <person name="Tritt A."/>
            <person name="Riley R."/>
            <person name="Hundley H."/>
            <person name="Johnson J."/>
            <person name="Lipzen A."/>
            <person name="Barry K."/>
            <person name="Berbee M.L."/>
            <person name="Buchler N.E."/>
            <person name="Grigoriev I.V."/>
            <person name="Spatafora J.W."/>
            <person name="Stajich J.E."/>
            <person name="James T.Y."/>
        </authorList>
    </citation>
    <scope>NUCLEOTIDE SEQUENCE</scope>
    <source>
        <strain evidence="10">AG</strain>
    </source>
</reference>
<keyword evidence="9" id="KW-0636">Prenylation</keyword>
<dbReference type="PROSITE" id="PS51420">
    <property type="entry name" value="RHO"/>
    <property type="match status" value="1"/>
</dbReference>
<dbReference type="GO" id="GO:0005886">
    <property type="term" value="C:plasma membrane"/>
    <property type="evidence" value="ECO:0007669"/>
    <property type="project" value="UniProtKB-SubCell"/>
</dbReference>
<evidence type="ECO:0000256" key="5">
    <source>
        <dbReference type="ARBA" id="ARBA00022741"/>
    </source>
</evidence>
<dbReference type="SMART" id="SM00175">
    <property type="entry name" value="RAB"/>
    <property type="match status" value="1"/>
</dbReference>
<dbReference type="InterPro" id="IPR027417">
    <property type="entry name" value="P-loop_NTPase"/>
</dbReference>
<dbReference type="FunFam" id="3.40.50.300:FF:000983">
    <property type="entry name" value="Rho family GTPase"/>
    <property type="match status" value="1"/>
</dbReference>
<dbReference type="Gene3D" id="3.40.50.300">
    <property type="entry name" value="P-loop containing nucleotide triphosphate hydrolases"/>
    <property type="match status" value="1"/>
</dbReference>
<dbReference type="GeneID" id="75917859"/>
<reference evidence="10" key="2">
    <citation type="journal article" date="2022" name="Proc. Natl. Acad. Sci. U.S.A.">
        <title>Diploid-dominant life cycles characterize the early evolution of Fungi.</title>
        <authorList>
            <person name="Amses K.R."/>
            <person name="Simmons D.R."/>
            <person name="Longcore J.E."/>
            <person name="Mondo S.J."/>
            <person name="Seto K."/>
            <person name="Jeronimo G.H."/>
            <person name="Bonds A.E."/>
            <person name="Quandt C.A."/>
            <person name="Davis W.J."/>
            <person name="Chang Y."/>
            <person name="Federici B.A."/>
            <person name="Kuo A."/>
            <person name="LaButti K."/>
            <person name="Pangilinan J."/>
            <person name="Andreopoulos W."/>
            <person name="Tritt A."/>
            <person name="Riley R."/>
            <person name="Hundley H."/>
            <person name="Johnson J."/>
            <person name="Lipzen A."/>
            <person name="Barry K."/>
            <person name="Lang B.F."/>
            <person name="Cuomo C.A."/>
            <person name="Buchler N.E."/>
            <person name="Grigoriev I.V."/>
            <person name="Spatafora J.W."/>
            <person name="Stajich J.E."/>
            <person name="James T.Y."/>
        </authorList>
    </citation>
    <scope>NUCLEOTIDE SEQUENCE</scope>
    <source>
        <strain evidence="10">AG</strain>
    </source>
</reference>
<dbReference type="PANTHER" id="PTHR24072">
    <property type="entry name" value="RHO FAMILY GTPASE"/>
    <property type="match status" value="1"/>
</dbReference>
<dbReference type="PROSITE" id="PS51419">
    <property type="entry name" value="RAB"/>
    <property type="match status" value="1"/>
</dbReference>
<evidence type="ECO:0000313" key="10">
    <source>
        <dbReference type="EMBL" id="KAI8575257.1"/>
    </source>
</evidence>
<accession>A0AAD5E1G5</accession>
<dbReference type="RefSeq" id="XP_051440261.1">
    <property type="nucleotide sequence ID" value="XM_051592517.1"/>
</dbReference>
<dbReference type="EMBL" id="MU620990">
    <property type="protein sequence ID" value="KAI8575257.1"/>
    <property type="molecule type" value="Genomic_DNA"/>
</dbReference>
<dbReference type="PROSITE" id="PS51421">
    <property type="entry name" value="RAS"/>
    <property type="match status" value="1"/>
</dbReference>
<evidence type="ECO:0000256" key="1">
    <source>
        <dbReference type="ARBA" id="ARBA00004342"/>
    </source>
</evidence>